<dbReference type="SUPFAM" id="SSF53822">
    <property type="entry name" value="Periplasmic binding protein-like I"/>
    <property type="match status" value="1"/>
</dbReference>
<protein>
    <submittedName>
        <fullName evidence="4">ABC transporter substrate-binding protein</fullName>
    </submittedName>
</protein>
<dbReference type="Proteomes" id="UP001589773">
    <property type="component" value="Unassembled WGS sequence"/>
</dbReference>
<evidence type="ECO:0000256" key="1">
    <source>
        <dbReference type="ARBA" id="ARBA00010062"/>
    </source>
</evidence>
<reference evidence="4 5" key="1">
    <citation type="submission" date="2024-09" db="EMBL/GenBank/DDBJ databases">
        <authorList>
            <person name="Sun Q."/>
            <person name="Mori K."/>
        </authorList>
    </citation>
    <scope>NUCLEOTIDE SEQUENCE [LARGE SCALE GENOMIC DNA]</scope>
    <source>
        <strain evidence="4 5">CCM 7792</strain>
    </source>
</reference>
<dbReference type="Pfam" id="PF13458">
    <property type="entry name" value="Peripla_BP_6"/>
    <property type="match status" value="1"/>
</dbReference>
<feature type="domain" description="Leucine-binding protein" evidence="3">
    <location>
        <begin position="38"/>
        <end position="366"/>
    </location>
</feature>
<accession>A0ABV6FHS1</accession>
<comment type="caution">
    <text evidence="4">The sequence shown here is derived from an EMBL/GenBank/DDBJ whole genome shotgun (WGS) entry which is preliminary data.</text>
</comment>
<keyword evidence="2" id="KW-0732">Signal</keyword>
<dbReference type="PANTHER" id="PTHR30483:SF6">
    <property type="entry name" value="PERIPLASMIC BINDING PROTEIN OF ABC TRANSPORTER FOR NATURAL AMINO ACIDS"/>
    <property type="match status" value="1"/>
</dbReference>
<dbReference type="PANTHER" id="PTHR30483">
    <property type="entry name" value="LEUCINE-SPECIFIC-BINDING PROTEIN"/>
    <property type="match status" value="1"/>
</dbReference>
<dbReference type="InterPro" id="IPR028081">
    <property type="entry name" value="Leu-bd"/>
</dbReference>
<evidence type="ECO:0000313" key="5">
    <source>
        <dbReference type="Proteomes" id="UP001589773"/>
    </source>
</evidence>
<evidence type="ECO:0000313" key="4">
    <source>
        <dbReference type="EMBL" id="MFC0252887.1"/>
    </source>
</evidence>
<comment type="similarity">
    <text evidence="1">Belongs to the leucine-binding protein family.</text>
</comment>
<dbReference type="EMBL" id="JBHLWP010000013">
    <property type="protein sequence ID" value="MFC0252887.1"/>
    <property type="molecule type" value="Genomic_DNA"/>
</dbReference>
<proteinExistence type="inferred from homology"/>
<evidence type="ECO:0000259" key="3">
    <source>
        <dbReference type="Pfam" id="PF13458"/>
    </source>
</evidence>
<dbReference type="InterPro" id="IPR051010">
    <property type="entry name" value="BCAA_transport"/>
</dbReference>
<gene>
    <name evidence="4" type="ORF">ACFFJK_13390</name>
</gene>
<keyword evidence="5" id="KW-1185">Reference proteome</keyword>
<dbReference type="RefSeq" id="WP_379679772.1">
    <property type="nucleotide sequence ID" value="NZ_JBHLWP010000013.1"/>
</dbReference>
<dbReference type="Gene3D" id="3.40.50.2300">
    <property type="match status" value="2"/>
</dbReference>
<dbReference type="InterPro" id="IPR028082">
    <property type="entry name" value="Peripla_BP_I"/>
</dbReference>
<name>A0ABV6FHS1_9BURK</name>
<evidence type="ECO:0000256" key="2">
    <source>
        <dbReference type="ARBA" id="ARBA00022729"/>
    </source>
</evidence>
<sequence>MLNLIASRLSKALAGMLAGIILMIVGSVGARAEPVPVRIGLDAEFGLDNSTSAQAVELGLRTAIAEINRAGGVLKGRPIELVTKDHRSIPARGIRNIEEFARMPDLVAVFGGRFSPVIIEELPTLKATRTLFMATWSSADGIIDNGMQPNYVYRLSLRDSLAMPKLLQTAHKRGLPRVGLLLTNTSWGRSNLAAAEKFAAANKNITIVQTAWYNWRDQTLVAKYKALRSAGAQAIVLVANDDEAAILVREVAALPKAERIPILSHWGVTGGEFVRQAGPALNEVDFSVIQTFSFFRADKKQLARFMASVATVSPVRRIEDIHGPVGVAHAYDLMHILAKAIDLAGSTDRKAVRDALEKVRVHRGLIKTYAPPFSPTRHEALGERELLIARYRADGVLVPTDD</sequence>
<organism evidence="4 5">
    <name type="scientific">Massilia consociata</name>
    <dbReference type="NCBI Taxonomy" id="760117"/>
    <lineage>
        <taxon>Bacteria</taxon>
        <taxon>Pseudomonadati</taxon>
        <taxon>Pseudomonadota</taxon>
        <taxon>Betaproteobacteria</taxon>
        <taxon>Burkholderiales</taxon>
        <taxon>Oxalobacteraceae</taxon>
        <taxon>Telluria group</taxon>
        <taxon>Massilia</taxon>
    </lineage>
</organism>
<dbReference type="CDD" id="cd19979">
    <property type="entry name" value="PBP1_ABC_ligand_binding-like"/>
    <property type="match status" value="1"/>
</dbReference>